<dbReference type="InterPro" id="IPR017918">
    <property type="entry name" value="N-reg_PII_CS"/>
</dbReference>
<protein>
    <submittedName>
        <fullName evidence="2">P-II family nitrogen regulator</fullName>
    </submittedName>
</protein>
<dbReference type="SUPFAM" id="SSF54913">
    <property type="entry name" value="GlnB-like"/>
    <property type="match status" value="1"/>
</dbReference>
<dbReference type="Gene3D" id="3.30.70.120">
    <property type="match status" value="1"/>
</dbReference>
<dbReference type="RefSeq" id="WP_116553101.1">
    <property type="nucleotide sequence ID" value="NZ_QCZG01000002.1"/>
</dbReference>
<dbReference type="Pfam" id="PF00543">
    <property type="entry name" value="P-II"/>
    <property type="match status" value="1"/>
</dbReference>
<accession>A0A2U1K6J6</accession>
<dbReference type="InterPro" id="IPR011322">
    <property type="entry name" value="N-reg_PII-like_a/b"/>
</dbReference>
<dbReference type="Proteomes" id="UP000245998">
    <property type="component" value="Unassembled WGS sequence"/>
</dbReference>
<dbReference type="GO" id="GO:0005829">
    <property type="term" value="C:cytosol"/>
    <property type="evidence" value="ECO:0007669"/>
    <property type="project" value="TreeGrafter"/>
</dbReference>
<gene>
    <name evidence="2" type="ORF">DCC39_01405</name>
</gene>
<keyword evidence="3" id="KW-1185">Reference proteome</keyword>
<dbReference type="PANTHER" id="PTHR30115">
    <property type="entry name" value="NITROGEN REGULATORY PROTEIN P-II"/>
    <property type="match status" value="1"/>
</dbReference>
<organism evidence="2 3">
    <name type="scientific">Pueribacillus theae</name>
    <dbReference type="NCBI Taxonomy" id="2171751"/>
    <lineage>
        <taxon>Bacteria</taxon>
        <taxon>Bacillati</taxon>
        <taxon>Bacillota</taxon>
        <taxon>Bacilli</taxon>
        <taxon>Bacillales</taxon>
        <taxon>Bacillaceae</taxon>
        <taxon>Pueribacillus</taxon>
    </lineage>
</organism>
<dbReference type="GO" id="GO:0006808">
    <property type="term" value="P:regulation of nitrogen utilization"/>
    <property type="evidence" value="ECO:0007669"/>
    <property type="project" value="InterPro"/>
</dbReference>
<dbReference type="GO" id="GO:0030234">
    <property type="term" value="F:enzyme regulator activity"/>
    <property type="evidence" value="ECO:0007669"/>
    <property type="project" value="InterPro"/>
</dbReference>
<dbReference type="SMART" id="SM00938">
    <property type="entry name" value="P-II"/>
    <property type="match status" value="1"/>
</dbReference>
<name>A0A2U1K6J6_9BACI</name>
<dbReference type="PRINTS" id="PR00340">
    <property type="entry name" value="PIIGLNB"/>
</dbReference>
<evidence type="ECO:0000313" key="2">
    <source>
        <dbReference type="EMBL" id="PWA13140.1"/>
    </source>
</evidence>
<dbReference type="PANTHER" id="PTHR30115:SF11">
    <property type="entry name" value="NITROGEN REGULATORY PROTEIN P-II HOMOLOG"/>
    <property type="match status" value="1"/>
</dbReference>
<sequence length="113" mass="12510">MKKIEAIIRPEKFQELRDQLYSIGIGGLTVTEAAGTGKQKGKQGLFRGTTFEIQLLPKLKLDIVMDDHQVNDVVNLIIETCGTDTIGDGKIFILPVEETIRIRTGERGTKAIL</sequence>
<reference evidence="2 3" key="1">
    <citation type="submission" date="2018-04" db="EMBL/GenBank/DDBJ databases">
        <title>Camelliibacillus theae gen. nov., sp. nov., isolated from Pu'er tea.</title>
        <authorList>
            <person name="Niu L."/>
        </authorList>
    </citation>
    <scope>NUCLEOTIDE SEQUENCE [LARGE SCALE GENOMIC DNA]</scope>
    <source>
        <strain evidence="2 3">T8</strain>
    </source>
</reference>
<proteinExistence type="inferred from homology"/>
<dbReference type="EMBL" id="QCZG01000002">
    <property type="protein sequence ID" value="PWA13140.1"/>
    <property type="molecule type" value="Genomic_DNA"/>
</dbReference>
<dbReference type="PROSITE" id="PS00638">
    <property type="entry name" value="PII_GLNB_CTER"/>
    <property type="match status" value="1"/>
</dbReference>
<comment type="caution">
    <text evidence="2">The sequence shown here is derived from an EMBL/GenBank/DDBJ whole genome shotgun (WGS) entry which is preliminary data.</text>
</comment>
<comment type="similarity">
    <text evidence="1">Belongs to the P(II) protein family.</text>
</comment>
<dbReference type="PROSITE" id="PS51343">
    <property type="entry name" value="PII_GLNB_DOM"/>
    <property type="match status" value="1"/>
</dbReference>
<evidence type="ECO:0000256" key="1">
    <source>
        <dbReference type="RuleBase" id="RU003936"/>
    </source>
</evidence>
<dbReference type="OrthoDB" id="9802729at2"/>
<dbReference type="GO" id="GO:0005524">
    <property type="term" value="F:ATP binding"/>
    <property type="evidence" value="ECO:0007669"/>
    <property type="project" value="TreeGrafter"/>
</dbReference>
<evidence type="ECO:0000313" key="3">
    <source>
        <dbReference type="Proteomes" id="UP000245998"/>
    </source>
</evidence>
<dbReference type="InterPro" id="IPR015867">
    <property type="entry name" value="N-reg_PII/ATP_PRibTrfase_C"/>
</dbReference>
<dbReference type="InterPro" id="IPR002187">
    <property type="entry name" value="N-reg_PII"/>
</dbReference>
<dbReference type="AlphaFoldDB" id="A0A2U1K6J6"/>